<name>A0A1M4J703_9XANT</name>
<feature type="compositionally biased region" description="Low complexity" evidence="5">
    <location>
        <begin position="312"/>
        <end position="321"/>
    </location>
</feature>
<feature type="compositionally biased region" description="Low complexity" evidence="5">
    <location>
        <begin position="278"/>
        <end position="301"/>
    </location>
</feature>
<keyword evidence="3" id="KW-0159">Chromosome partition</keyword>
<dbReference type="GO" id="GO:0051301">
    <property type="term" value="P:cell division"/>
    <property type="evidence" value="ECO:0007669"/>
    <property type="project" value="UniProtKB-KW"/>
</dbReference>
<accession>A0A1M4J703</accession>
<evidence type="ECO:0000256" key="5">
    <source>
        <dbReference type="SAM" id="MobiDB-lite"/>
    </source>
</evidence>
<dbReference type="PANTHER" id="PTHR34298:SF2">
    <property type="entry name" value="SEGREGATION AND CONDENSATION PROTEIN B"/>
    <property type="match status" value="1"/>
</dbReference>
<dbReference type="SUPFAM" id="SSF46785">
    <property type="entry name" value="Winged helix' DNA-binding domain"/>
    <property type="match status" value="2"/>
</dbReference>
<evidence type="ECO:0000313" key="6">
    <source>
        <dbReference type="EMBL" id="SBV87521.1"/>
    </source>
</evidence>
<sequence>MDQALINRIVEAALLAANQPLPLAQLHGLFPEDEPAPPGSIERALEQLREACAGRGVELVEVASGFRYQVNSEVHPWVARLWTERKTRYTRATLETLALIAYRQPITRGEIEQVRGVAVSSNIIQALEEREWIRVVGHRDVPGKPALFGTTKGFLDYFGLKRLDELPPLSELKDIGELEPQLQLDRATLPVGDLAQAGAADADTDADGDAAKSAADADAADATTAKANEDDGAPSDPDTASGPEAAPAETDTATDPQTAGDTAAAHGDTDTESDTDADATTADASSPDTAPTGEPEAAPGERAADANEAEDNAVATTTVAVDDADSEPQADAPRAGRSQVNE</sequence>
<reference evidence="7" key="1">
    <citation type="submission" date="2016-07" db="EMBL/GenBank/DDBJ databases">
        <authorList>
            <person name="Florea S."/>
            <person name="Webb J.S."/>
            <person name="Jaromczyk J."/>
            <person name="Schardl C.L."/>
        </authorList>
    </citation>
    <scope>NUCLEOTIDE SEQUENCE [LARGE SCALE GENOMIC DNA]</scope>
</reference>
<protein>
    <recommendedName>
        <fullName evidence="8">Segregation and condensation protein B</fullName>
    </recommendedName>
</protein>
<keyword evidence="4" id="KW-0131">Cell cycle</keyword>
<organism evidence="6 7">
    <name type="scientific">Xanthomonas graminis pv. graminis</name>
    <dbReference type="NCBI Taxonomy" id="134874"/>
    <lineage>
        <taxon>Bacteria</taxon>
        <taxon>Pseudomonadati</taxon>
        <taxon>Pseudomonadota</taxon>
        <taxon>Gammaproteobacteria</taxon>
        <taxon>Lysobacterales</taxon>
        <taxon>Lysobacteraceae</taxon>
        <taxon>Xanthomonas</taxon>
        <taxon>Xanthomonas translucens group</taxon>
        <taxon>Xanthomonas graminis</taxon>
    </lineage>
</organism>
<dbReference type="InterPro" id="IPR036388">
    <property type="entry name" value="WH-like_DNA-bd_sf"/>
</dbReference>
<evidence type="ECO:0008006" key="8">
    <source>
        <dbReference type="Google" id="ProtNLM"/>
    </source>
</evidence>
<dbReference type="InterPro" id="IPR005234">
    <property type="entry name" value="ScpB_csome_segregation"/>
</dbReference>
<dbReference type="GO" id="GO:0051304">
    <property type="term" value="P:chromosome separation"/>
    <property type="evidence" value="ECO:0007669"/>
    <property type="project" value="InterPro"/>
</dbReference>
<dbReference type="NCBIfam" id="TIGR00281">
    <property type="entry name" value="SMC-Scp complex subunit ScpB"/>
    <property type="match status" value="1"/>
</dbReference>
<evidence type="ECO:0000256" key="4">
    <source>
        <dbReference type="ARBA" id="ARBA00023306"/>
    </source>
</evidence>
<evidence type="ECO:0000313" key="7">
    <source>
        <dbReference type="Proteomes" id="UP000184997"/>
    </source>
</evidence>
<dbReference type="RefSeq" id="WP_009593185.1">
    <property type="nucleotide sequence ID" value="NZ_CP076252.1"/>
</dbReference>
<gene>
    <name evidence="6" type="ORF">XTGNCPPB3709_1447</name>
</gene>
<proteinExistence type="predicted"/>
<evidence type="ECO:0000256" key="3">
    <source>
        <dbReference type="ARBA" id="ARBA00022829"/>
    </source>
</evidence>
<dbReference type="Proteomes" id="UP000184997">
    <property type="component" value="Unassembled WGS sequence"/>
</dbReference>
<dbReference type="EMBL" id="FLUK01000124">
    <property type="protein sequence ID" value="SBV87521.1"/>
    <property type="molecule type" value="Genomic_DNA"/>
</dbReference>
<feature type="compositionally biased region" description="Low complexity" evidence="5">
    <location>
        <begin position="211"/>
        <end position="226"/>
    </location>
</feature>
<keyword evidence="1" id="KW-0963">Cytoplasm</keyword>
<evidence type="ECO:0000256" key="1">
    <source>
        <dbReference type="ARBA" id="ARBA00022490"/>
    </source>
</evidence>
<dbReference type="InterPro" id="IPR036390">
    <property type="entry name" value="WH_DNA-bd_sf"/>
</dbReference>
<evidence type="ECO:0000256" key="2">
    <source>
        <dbReference type="ARBA" id="ARBA00022618"/>
    </source>
</evidence>
<dbReference type="Pfam" id="PF04079">
    <property type="entry name" value="SMC_ScpB"/>
    <property type="match status" value="1"/>
</dbReference>
<dbReference type="Gene3D" id="1.10.10.10">
    <property type="entry name" value="Winged helix-like DNA-binding domain superfamily/Winged helix DNA-binding domain"/>
    <property type="match status" value="2"/>
</dbReference>
<feature type="compositionally biased region" description="Low complexity" evidence="5">
    <location>
        <begin position="243"/>
        <end position="266"/>
    </location>
</feature>
<keyword evidence="2" id="KW-0132">Cell division</keyword>
<feature type="region of interest" description="Disordered" evidence="5">
    <location>
        <begin position="199"/>
        <end position="342"/>
    </location>
</feature>
<dbReference type="PANTHER" id="PTHR34298">
    <property type="entry name" value="SEGREGATION AND CONDENSATION PROTEIN B"/>
    <property type="match status" value="1"/>
</dbReference>
<dbReference type="AlphaFoldDB" id="A0A1M4J703"/>